<keyword evidence="1" id="KW-0732">Signal</keyword>
<evidence type="ECO:0000313" key="3">
    <source>
        <dbReference type="RefSeq" id="XP_022321627.1"/>
    </source>
</evidence>
<evidence type="ECO:0000256" key="1">
    <source>
        <dbReference type="SAM" id="SignalP"/>
    </source>
</evidence>
<dbReference type="OrthoDB" id="6077660at2759"/>
<reference evidence="3" key="1">
    <citation type="submission" date="2025-08" db="UniProtKB">
        <authorList>
            <consortium name="RefSeq"/>
        </authorList>
    </citation>
    <scope>IDENTIFICATION</scope>
    <source>
        <tissue evidence="3">Whole sample</tissue>
    </source>
</reference>
<dbReference type="RefSeq" id="XP_022321627.1">
    <property type="nucleotide sequence ID" value="XM_022465919.1"/>
</dbReference>
<organism evidence="2 3">
    <name type="scientific">Crassostrea virginica</name>
    <name type="common">Eastern oyster</name>
    <dbReference type="NCBI Taxonomy" id="6565"/>
    <lineage>
        <taxon>Eukaryota</taxon>
        <taxon>Metazoa</taxon>
        <taxon>Spiralia</taxon>
        <taxon>Lophotrochozoa</taxon>
        <taxon>Mollusca</taxon>
        <taxon>Bivalvia</taxon>
        <taxon>Autobranchia</taxon>
        <taxon>Pteriomorphia</taxon>
        <taxon>Ostreida</taxon>
        <taxon>Ostreoidea</taxon>
        <taxon>Ostreidae</taxon>
        <taxon>Crassostrea</taxon>
    </lineage>
</organism>
<keyword evidence="2" id="KW-1185">Reference proteome</keyword>
<dbReference type="AlphaFoldDB" id="A0A8B8D0F7"/>
<evidence type="ECO:0000313" key="2">
    <source>
        <dbReference type="Proteomes" id="UP000694844"/>
    </source>
</evidence>
<dbReference type="Proteomes" id="UP000694844">
    <property type="component" value="Chromosome 3"/>
</dbReference>
<accession>A0A8B8D0F7</accession>
<protein>
    <submittedName>
        <fullName evidence="3">Uncharacterized protein LOC111123531</fullName>
    </submittedName>
</protein>
<feature type="chain" id="PRO_5034193950" evidence="1">
    <location>
        <begin position="19"/>
        <end position="228"/>
    </location>
</feature>
<dbReference type="KEGG" id="cvn:111123531"/>
<feature type="signal peptide" evidence="1">
    <location>
        <begin position="1"/>
        <end position="18"/>
    </location>
</feature>
<gene>
    <name evidence="3" type="primary">LOC111123531</name>
</gene>
<dbReference type="GeneID" id="111123531"/>
<name>A0A8B8D0F7_CRAVI</name>
<sequence>MKLVIYMIMVTILKIGEADRCCKGEWELIFHAPSGNGENVVAAWKKRHGNCDLMSGCCPCSMKDGCLPYNAKLETFRTSRKILKSPYLDFWNSLNIKKVKIELSSKDGNKLAFIEFNGLGSNYMNWFHNGRILRTSWTDMSPSGSYNFFSIDREARIGRHFFINKSYNGCPQDFGWFVVVDTTSTQPCRWERRTPFPQFLYSKHGRINNWNHMNYGMADVLNIYIQRG</sequence>
<proteinExistence type="predicted"/>